<keyword evidence="1" id="KW-0597">Phosphoprotein</keyword>
<organism evidence="4 5">
    <name type="scientific">Pseudoxanthomonas helianthi</name>
    <dbReference type="NCBI Taxonomy" id="1453541"/>
    <lineage>
        <taxon>Bacteria</taxon>
        <taxon>Pseudomonadati</taxon>
        <taxon>Pseudomonadota</taxon>
        <taxon>Gammaproteobacteria</taxon>
        <taxon>Lysobacterales</taxon>
        <taxon>Lysobacteraceae</taxon>
        <taxon>Pseudoxanthomonas</taxon>
    </lineage>
</organism>
<reference evidence="4" key="2">
    <citation type="submission" date="2021-03" db="EMBL/GenBank/DDBJ databases">
        <authorList>
            <person name="Cao W."/>
        </authorList>
    </citation>
    <scope>NUCLEOTIDE SEQUENCE</scope>
    <source>
        <strain evidence="4">110414</strain>
    </source>
</reference>
<feature type="domain" description="EAL" evidence="3">
    <location>
        <begin position="124"/>
        <end position="378"/>
    </location>
</feature>
<dbReference type="Pfam" id="PF00072">
    <property type="entry name" value="Response_reg"/>
    <property type="match status" value="1"/>
</dbReference>
<dbReference type="Gene3D" id="3.20.20.450">
    <property type="entry name" value="EAL domain"/>
    <property type="match status" value="1"/>
</dbReference>
<evidence type="ECO:0000313" key="4">
    <source>
        <dbReference type="EMBL" id="MBP3985300.1"/>
    </source>
</evidence>
<dbReference type="InterPro" id="IPR035919">
    <property type="entry name" value="EAL_sf"/>
</dbReference>
<evidence type="ECO:0000313" key="5">
    <source>
        <dbReference type="Proteomes" id="UP000673447"/>
    </source>
</evidence>
<dbReference type="InterPro" id="IPR050706">
    <property type="entry name" value="Cyclic-di-GMP_PDE-like"/>
</dbReference>
<dbReference type="PANTHER" id="PTHR33121:SF79">
    <property type="entry name" value="CYCLIC DI-GMP PHOSPHODIESTERASE PDED-RELATED"/>
    <property type="match status" value="1"/>
</dbReference>
<dbReference type="PROSITE" id="PS50883">
    <property type="entry name" value="EAL"/>
    <property type="match status" value="1"/>
</dbReference>
<dbReference type="GO" id="GO:0000160">
    <property type="term" value="P:phosphorelay signal transduction system"/>
    <property type="evidence" value="ECO:0007669"/>
    <property type="project" value="InterPro"/>
</dbReference>
<dbReference type="PROSITE" id="PS50110">
    <property type="entry name" value="RESPONSE_REGULATORY"/>
    <property type="match status" value="1"/>
</dbReference>
<dbReference type="Pfam" id="PF00563">
    <property type="entry name" value="EAL"/>
    <property type="match status" value="1"/>
</dbReference>
<dbReference type="Gene3D" id="3.40.50.2300">
    <property type="match status" value="1"/>
</dbReference>
<proteinExistence type="predicted"/>
<evidence type="ECO:0000259" key="3">
    <source>
        <dbReference type="PROSITE" id="PS50883"/>
    </source>
</evidence>
<dbReference type="SMART" id="SM00448">
    <property type="entry name" value="REC"/>
    <property type="match status" value="1"/>
</dbReference>
<dbReference type="SUPFAM" id="SSF141868">
    <property type="entry name" value="EAL domain-like"/>
    <property type="match status" value="1"/>
</dbReference>
<evidence type="ECO:0000256" key="1">
    <source>
        <dbReference type="PROSITE-ProRule" id="PRU00169"/>
    </source>
</evidence>
<dbReference type="EMBL" id="JAGKTC010000003">
    <property type="protein sequence ID" value="MBP3985300.1"/>
    <property type="molecule type" value="Genomic_DNA"/>
</dbReference>
<dbReference type="Proteomes" id="UP000673447">
    <property type="component" value="Unassembled WGS sequence"/>
</dbReference>
<gene>
    <name evidence="4" type="ORF">J5837_12880</name>
</gene>
<keyword evidence="5" id="KW-1185">Reference proteome</keyword>
<feature type="modified residue" description="4-aspartylphosphate" evidence="1">
    <location>
        <position position="41"/>
    </location>
</feature>
<sequence>MTALLSMILSDYDVDLVGVANNGNAALGLLSGKAADVLICDLNMPGMDGVQLMGLVSTLEQRPAIIVLSGEDSRILDSSRQFAEAKNLTVLGVLNKPIAHESLVALLARYQRKEQRATNKAPDVALDQAHIRAGLVGTALRLSYQPKVDLRTGRLIGVEGLLRWTDPESGVLCPPGEVIMAAERHHLINELTLAIFAHAVRDRRIAAAGGLAVNFAINLSLENLKEASIADQMLMIAAREAATPSDFTLEITETHLIDDLARILEPLLRLRLQGFKIALDDFGTGASTMQMLSQLPSTELKIDRSFVAAGPLGSQGRAFLQSAVELGRQMGQSIVAEGIETNKELELAIELGCHLGQGYLFSRPLPLEDLMVWERSRAGMRATAGIPVD</sequence>
<dbReference type="AlphaFoldDB" id="A0A940X6V9"/>
<dbReference type="InterPro" id="IPR001789">
    <property type="entry name" value="Sig_transdc_resp-reg_receiver"/>
</dbReference>
<protein>
    <submittedName>
        <fullName evidence="4">EAL domain-containing response regulator</fullName>
    </submittedName>
</protein>
<accession>A0A940X6V9</accession>
<dbReference type="GO" id="GO:0071111">
    <property type="term" value="F:cyclic-guanylate-specific phosphodiesterase activity"/>
    <property type="evidence" value="ECO:0007669"/>
    <property type="project" value="InterPro"/>
</dbReference>
<dbReference type="InterPro" id="IPR011006">
    <property type="entry name" value="CheY-like_superfamily"/>
</dbReference>
<name>A0A940X6V9_9GAMM</name>
<dbReference type="InterPro" id="IPR001633">
    <property type="entry name" value="EAL_dom"/>
</dbReference>
<dbReference type="PANTHER" id="PTHR33121">
    <property type="entry name" value="CYCLIC DI-GMP PHOSPHODIESTERASE PDEF"/>
    <property type="match status" value="1"/>
</dbReference>
<comment type="caution">
    <text evidence="4">The sequence shown here is derived from an EMBL/GenBank/DDBJ whole genome shotgun (WGS) entry which is preliminary data.</text>
</comment>
<dbReference type="SMART" id="SM00052">
    <property type="entry name" value="EAL"/>
    <property type="match status" value="1"/>
</dbReference>
<dbReference type="SUPFAM" id="SSF52172">
    <property type="entry name" value="CheY-like"/>
    <property type="match status" value="1"/>
</dbReference>
<dbReference type="CDD" id="cd01948">
    <property type="entry name" value="EAL"/>
    <property type="match status" value="1"/>
</dbReference>
<evidence type="ECO:0000259" key="2">
    <source>
        <dbReference type="PROSITE" id="PS50110"/>
    </source>
</evidence>
<feature type="domain" description="Response regulatory" evidence="2">
    <location>
        <begin position="1"/>
        <end position="111"/>
    </location>
</feature>
<reference evidence="4" key="1">
    <citation type="journal article" date="2016" name="Int. J. Syst. Evol. Microbiol.">
        <title>Pseudoxanthomonas helianthi sp. nov., isolated from roots of Jerusalem artichoke (Helianthus tuberosus).</title>
        <authorList>
            <person name="Kittiwongwattana C."/>
            <person name="Thawai C."/>
        </authorList>
    </citation>
    <scope>NUCLEOTIDE SEQUENCE</scope>
    <source>
        <strain evidence="4">110414</strain>
    </source>
</reference>